<dbReference type="GO" id="GO:0016020">
    <property type="term" value="C:membrane"/>
    <property type="evidence" value="ECO:0007669"/>
    <property type="project" value="UniProtKB-SubCell"/>
</dbReference>
<dbReference type="SUPFAM" id="SSF160240">
    <property type="entry name" value="Cation efflux protein cytoplasmic domain-like"/>
    <property type="match status" value="1"/>
</dbReference>
<keyword evidence="5 7" id="KW-1133">Transmembrane helix</keyword>
<keyword evidence="3" id="KW-0813">Transport</keyword>
<evidence type="ECO:0000313" key="11">
    <source>
        <dbReference type="Proteomes" id="UP000441925"/>
    </source>
</evidence>
<feature type="transmembrane region" description="Helical" evidence="7">
    <location>
        <begin position="131"/>
        <end position="152"/>
    </location>
</feature>
<dbReference type="RefSeq" id="WP_154541083.1">
    <property type="nucleotide sequence ID" value="NZ_VULQ01000008.1"/>
</dbReference>
<evidence type="ECO:0000259" key="9">
    <source>
        <dbReference type="Pfam" id="PF16916"/>
    </source>
</evidence>
<evidence type="ECO:0000256" key="4">
    <source>
        <dbReference type="ARBA" id="ARBA00022692"/>
    </source>
</evidence>
<evidence type="ECO:0000313" key="10">
    <source>
        <dbReference type="EMBL" id="MSS78193.1"/>
    </source>
</evidence>
<dbReference type="InterPro" id="IPR036837">
    <property type="entry name" value="Cation_efflux_CTD_sf"/>
</dbReference>
<proteinExistence type="inferred from homology"/>
<evidence type="ECO:0000256" key="1">
    <source>
        <dbReference type="ARBA" id="ARBA00004141"/>
    </source>
</evidence>
<keyword evidence="4 7" id="KW-0812">Transmembrane</keyword>
<dbReference type="InterPro" id="IPR002524">
    <property type="entry name" value="Cation_efflux"/>
</dbReference>
<dbReference type="PANTHER" id="PTHR43840">
    <property type="entry name" value="MITOCHONDRIAL METAL TRANSPORTER 1-RELATED"/>
    <property type="match status" value="1"/>
</dbReference>
<dbReference type="EMBL" id="VULQ01000008">
    <property type="protein sequence ID" value="MSS78193.1"/>
    <property type="molecule type" value="Genomic_DNA"/>
</dbReference>
<protein>
    <submittedName>
        <fullName evidence="10">Cation transporter</fullName>
    </submittedName>
</protein>
<dbReference type="InterPro" id="IPR058533">
    <property type="entry name" value="Cation_efflux_TM"/>
</dbReference>
<evidence type="ECO:0000256" key="3">
    <source>
        <dbReference type="ARBA" id="ARBA00022448"/>
    </source>
</evidence>
<accession>A0A6N7VVV1</accession>
<feature type="transmembrane region" description="Helical" evidence="7">
    <location>
        <begin position="97"/>
        <end position="119"/>
    </location>
</feature>
<reference evidence="10 11" key="1">
    <citation type="submission" date="2019-08" db="EMBL/GenBank/DDBJ databases">
        <title>In-depth cultivation of the pig gut microbiome towards novel bacterial diversity and tailored functional studies.</title>
        <authorList>
            <person name="Wylensek D."/>
            <person name="Hitch T.C.A."/>
            <person name="Clavel T."/>
        </authorList>
    </citation>
    <scope>NUCLEOTIDE SEQUENCE [LARGE SCALE GENOMIC DNA]</scope>
    <source>
        <strain evidence="10 11">WCA-380-WT-2B</strain>
    </source>
</reference>
<keyword evidence="6 7" id="KW-0472">Membrane</keyword>
<comment type="caution">
    <text evidence="10">The sequence shown here is derived from an EMBL/GenBank/DDBJ whole genome shotgun (WGS) entry which is preliminary data.</text>
</comment>
<dbReference type="Gene3D" id="3.30.70.1350">
    <property type="entry name" value="Cation efflux protein, cytoplasmic domain"/>
    <property type="match status" value="1"/>
</dbReference>
<dbReference type="InterPro" id="IPR027469">
    <property type="entry name" value="Cation_efflux_TMD_sf"/>
</dbReference>
<dbReference type="GO" id="GO:0008324">
    <property type="term" value="F:monoatomic cation transmembrane transporter activity"/>
    <property type="evidence" value="ECO:0007669"/>
    <property type="project" value="InterPro"/>
</dbReference>
<feature type="domain" description="Cation efflux protein cytoplasmic" evidence="9">
    <location>
        <begin position="228"/>
        <end position="303"/>
    </location>
</feature>
<dbReference type="Proteomes" id="UP000441925">
    <property type="component" value="Unassembled WGS sequence"/>
</dbReference>
<keyword evidence="11" id="KW-1185">Reference proteome</keyword>
<evidence type="ECO:0000259" key="8">
    <source>
        <dbReference type="Pfam" id="PF01545"/>
    </source>
</evidence>
<dbReference type="NCBIfam" id="TIGR01297">
    <property type="entry name" value="CDF"/>
    <property type="match status" value="1"/>
</dbReference>
<evidence type="ECO:0000256" key="6">
    <source>
        <dbReference type="ARBA" id="ARBA00023136"/>
    </source>
</evidence>
<comment type="subcellular location">
    <subcellularLocation>
        <location evidence="1">Membrane</location>
        <topology evidence="1">Multi-pass membrane protein</topology>
    </subcellularLocation>
</comment>
<feature type="domain" description="Cation efflux protein transmembrane" evidence="8">
    <location>
        <begin position="31"/>
        <end position="223"/>
    </location>
</feature>
<dbReference type="InterPro" id="IPR027470">
    <property type="entry name" value="Cation_efflux_CTD"/>
</dbReference>
<dbReference type="Pfam" id="PF16916">
    <property type="entry name" value="ZT_dimer"/>
    <property type="match status" value="1"/>
</dbReference>
<dbReference type="Pfam" id="PF01545">
    <property type="entry name" value="Cation_efflux"/>
    <property type="match status" value="1"/>
</dbReference>
<sequence length="334" mass="37448">MFKFLSKIYVKDYKNYKNGSVRLKLISLSGLVGVLINALLFIIKITIGILSSSQAIIGDAFNNMSDSLTSFITLIGAKASNKPADSGHPYGHGRSEYIASFLVSIFIMFIGFVLFINSIKSFYKGDIPRLSFIALIILIFSLTFKIYIYLLNKKLNKMLDSQLNYAVMIDARNDILSTISIIISVIVQRYIDFNLDSIIGIILAVIVFKPGLDLSLETMDKLLGRGVSPELHKKIETIILEGDLIEGYHDLNIHEYGRGKLTGSCDVEVPSNISVGIMHQAVTDVEVRLKNELNISITIHMDPTYCLTENEENKKIIERLRKSVENGNKDIEDR</sequence>
<comment type="similarity">
    <text evidence="2">Belongs to the cation diffusion facilitator (CDF) transporter (TC 2.A.4) family.</text>
</comment>
<dbReference type="Gene3D" id="1.20.1510.10">
    <property type="entry name" value="Cation efflux protein transmembrane domain"/>
    <property type="match status" value="1"/>
</dbReference>
<organism evidence="10 11">
    <name type="scientific">Anaerococcus porci</name>
    <dbReference type="NCBI Taxonomy" id="2652269"/>
    <lineage>
        <taxon>Bacteria</taxon>
        <taxon>Bacillati</taxon>
        <taxon>Bacillota</taxon>
        <taxon>Tissierellia</taxon>
        <taxon>Tissierellales</taxon>
        <taxon>Peptoniphilaceae</taxon>
        <taxon>Anaerococcus</taxon>
    </lineage>
</organism>
<gene>
    <name evidence="10" type="ORF">FYJ26_07235</name>
</gene>
<evidence type="ECO:0000256" key="7">
    <source>
        <dbReference type="SAM" id="Phobius"/>
    </source>
</evidence>
<name>A0A6N7VVV1_9FIRM</name>
<dbReference type="AlphaFoldDB" id="A0A6N7VVV1"/>
<feature type="transmembrane region" description="Helical" evidence="7">
    <location>
        <begin position="21"/>
        <end position="43"/>
    </location>
</feature>
<evidence type="ECO:0000256" key="5">
    <source>
        <dbReference type="ARBA" id="ARBA00022989"/>
    </source>
</evidence>
<dbReference type="PANTHER" id="PTHR43840:SF50">
    <property type="entry name" value="MANGANESE EFFLUX SYSTEM PROTEIN MNES"/>
    <property type="match status" value="1"/>
</dbReference>
<dbReference type="SUPFAM" id="SSF161111">
    <property type="entry name" value="Cation efflux protein transmembrane domain-like"/>
    <property type="match status" value="1"/>
</dbReference>
<dbReference type="InterPro" id="IPR050291">
    <property type="entry name" value="CDF_Transporter"/>
</dbReference>
<evidence type="ECO:0000256" key="2">
    <source>
        <dbReference type="ARBA" id="ARBA00008114"/>
    </source>
</evidence>